<feature type="compositionally biased region" description="Basic and acidic residues" evidence="1">
    <location>
        <begin position="42"/>
        <end position="60"/>
    </location>
</feature>
<keyword evidence="2" id="KW-0732">Signal</keyword>
<feature type="region of interest" description="Disordered" evidence="1">
    <location>
        <begin position="29"/>
        <end position="70"/>
    </location>
</feature>
<evidence type="ECO:0000256" key="1">
    <source>
        <dbReference type="SAM" id="MobiDB-lite"/>
    </source>
</evidence>
<evidence type="ECO:0000313" key="3">
    <source>
        <dbReference type="EMBL" id="MFD2609905.1"/>
    </source>
</evidence>
<comment type="caution">
    <text evidence="3">The sequence shown here is derived from an EMBL/GenBank/DDBJ whole genome shotgun (WGS) entry which is preliminary data.</text>
</comment>
<dbReference type="RefSeq" id="WP_386845638.1">
    <property type="nucleotide sequence ID" value="NZ_JBHUMK010000048.1"/>
</dbReference>
<dbReference type="Proteomes" id="UP001597475">
    <property type="component" value="Unassembled WGS sequence"/>
</dbReference>
<evidence type="ECO:0000256" key="2">
    <source>
        <dbReference type="SAM" id="SignalP"/>
    </source>
</evidence>
<sequence>MQRPGTVGVLALLALGTVALSQAIGLTHAAPPGAGGQTMTDAQDRPEKQNTPQEERRPDGSRVVTTGHRYPDNVRTITREYGPQGQLSTARIRWSGFAGELLDLTVTFGPDGQVLKEEGYRAPGVTTSAEELLREDAAQAGA</sequence>
<accession>A0ABW5P635</accession>
<reference evidence="4" key="1">
    <citation type="journal article" date="2019" name="Int. J. Syst. Evol. Microbiol.">
        <title>The Global Catalogue of Microorganisms (GCM) 10K type strain sequencing project: providing services to taxonomists for standard genome sequencing and annotation.</title>
        <authorList>
            <consortium name="The Broad Institute Genomics Platform"/>
            <consortium name="The Broad Institute Genome Sequencing Center for Infectious Disease"/>
            <person name="Wu L."/>
            <person name="Ma J."/>
        </authorList>
    </citation>
    <scope>NUCLEOTIDE SEQUENCE [LARGE SCALE GENOMIC DNA]</scope>
    <source>
        <strain evidence="4">KCTC 33842</strain>
    </source>
</reference>
<keyword evidence="4" id="KW-1185">Reference proteome</keyword>
<feature type="signal peptide" evidence="2">
    <location>
        <begin position="1"/>
        <end position="29"/>
    </location>
</feature>
<evidence type="ECO:0000313" key="4">
    <source>
        <dbReference type="Proteomes" id="UP001597475"/>
    </source>
</evidence>
<feature type="chain" id="PRO_5046794365" evidence="2">
    <location>
        <begin position="30"/>
        <end position="142"/>
    </location>
</feature>
<dbReference type="EMBL" id="JBHUMK010000048">
    <property type="protein sequence ID" value="MFD2609905.1"/>
    <property type="molecule type" value="Genomic_DNA"/>
</dbReference>
<proteinExistence type="predicted"/>
<gene>
    <name evidence="3" type="ORF">ACFSR9_10740</name>
</gene>
<organism evidence="3 4">
    <name type="scientific">Deinococcus taklimakanensis</name>
    <dbReference type="NCBI Taxonomy" id="536443"/>
    <lineage>
        <taxon>Bacteria</taxon>
        <taxon>Thermotogati</taxon>
        <taxon>Deinococcota</taxon>
        <taxon>Deinococci</taxon>
        <taxon>Deinococcales</taxon>
        <taxon>Deinococcaceae</taxon>
        <taxon>Deinococcus</taxon>
    </lineage>
</organism>
<protein>
    <submittedName>
        <fullName evidence="3">Uncharacterized protein</fullName>
    </submittedName>
</protein>
<name>A0ABW5P635_9DEIO</name>